<dbReference type="EMBL" id="MT144972">
    <property type="protein sequence ID" value="QJI02060.1"/>
    <property type="molecule type" value="Genomic_DNA"/>
</dbReference>
<gene>
    <name evidence="2" type="ORF">TM448B02917_0003</name>
</gene>
<dbReference type="Pfam" id="PF00535">
    <property type="entry name" value="Glycos_transf_2"/>
    <property type="match status" value="1"/>
</dbReference>
<protein>
    <submittedName>
        <fullName evidence="2">Putative glycosyltransferase</fullName>
    </submittedName>
</protein>
<name>A0A6M3XW00_9ZZZZ</name>
<dbReference type="Gene3D" id="3.90.550.40">
    <property type="match status" value="1"/>
</dbReference>
<sequence>MTRIAICIVDSHPMLYKEFALSLVGVTSFFNQWAKRGEYVLDVLLAETGYIDDMRNCLANKAVDEGYDYVFWMDSDMTFPADCLPRMLAYCEKDDAEAVSGLYVHKKPPHMPHVYPKIDEASGRFMMPVSFPLKEPFHIDGAGFGCLLMKTSVFKRVERPYFRMEVTDGKVTKGEDLDFCKETRMKMLLDPTISCGHLSLGKYTIDDYLWYNDIEKDADGWVSPTPEQQKKITEKMGHLQDGANMVK</sequence>
<keyword evidence="2" id="KW-0808">Transferase</keyword>
<dbReference type="InterPro" id="IPR029044">
    <property type="entry name" value="Nucleotide-diphossugar_trans"/>
</dbReference>
<dbReference type="GO" id="GO:0016740">
    <property type="term" value="F:transferase activity"/>
    <property type="evidence" value="ECO:0007669"/>
    <property type="project" value="UniProtKB-KW"/>
</dbReference>
<dbReference type="SUPFAM" id="SSF53448">
    <property type="entry name" value="Nucleotide-diphospho-sugar transferases"/>
    <property type="match status" value="1"/>
</dbReference>
<reference evidence="2" key="1">
    <citation type="submission" date="2020-03" db="EMBL/GenBank/DDBJ databases">
        <title>The deep terrestrial virosphere.</title>
        <authorList>
            <person name="Holmfeldt K."/>
            <person name="Nilsson E."/>
            <person name="Simone D."/>
            <person name="Lopez-Fernandez M."/>
            <person name="Wu X."/>
            <person name="de Brujin I."/>
            <person name="Lundin D."/>
            <person name="Andersson A."/>
            <person name="Bertilsson S."/>
            <person name="Dopson M."/>
        </authorList>
    </citation>
    <scope>NUCLEOTIDE SEQUENCE</scope>
    <source>
        <strain evidence="2">TM448B02917</strain>
    </source>
</reference>
<feature type="domain" description="Glycosyltransferase 2-like" evidence="1">
    <location>
        <begin position="56"/>
        <end position="107"/>
    </location>
</feature>
<evidence type="ECO:0000259" key="1">
    <source>
        <dbReference type="Pfam" id="PF00535"/>
    </source>
</evidence>
<dbReference type="AlphaFoldDB" id="A0A6M3XW00"/>
<accession>A0A6M3XW00</accession>
<organism evidence="2">
    <name type="scientific">viral metagenome</name>
    <dbReference type="NCBI Taxonomy" id="1070528"/>
    <lineage>
        <taxon>unclassified sequences</taxon>
        <taxon>metagenomes</taxon>
        <taxon>organismal metagenomes</taxon>
    </lineage>
</organism>
<proteinExistence type="predicted"/>
<dbReference type="InterPro" id="IPR001173">
    <property type="entry name" value="Glyco_trans_2-like"/>
</dbReference>
<evidence type="ECO:0000313" key="2">
    <source>
        <dbReference type="EMBL" id="QJI02060.1"/>
    </source>
</evidence>